<dbReference type="PANTHER" id="PTHR34075:SF5">
    <property type="entry name" value="BLR3430 PROTEIN"/>
    <property type="match status" value="1"/>
</dbReference>
<reference evidence="3 4" key="1">
    <citation type="submission" date="2019-10" db="EMBL/GenBank/DDBJ databases">
        <title>Nocardia macrotermitis sp. nov. and Nocardia aurantia sp. nov., isolated from the gut of fungus growing-termite Macrotermes natalensis.</title>
        <authorList>
            <person name="Benndorf R."/>
            <person name="Schwitalla J."/>
            <person name="Martin K."/>
            <person name="De Beer W."/>
            <person name="Kaster A.-K."/>
            <person name="Vollmers J."/>
            <person name="Poulsen M."/>
            <person name="Beemelmanns C."/>
        </authorList>
    </citation>
    <scope>NUCLEOTIDE SEQUENCE [LARGE SCALE GENOMIC DNA]</scope>
    <source>
        <strain evidence="3 4">RB56</strain>
    </source>
</reference>
<protein>
    <recommendedName>
        <fullName evidence="5">DNA-binding protein</fullName>
    </recommendedName>
</protein>
<gene>
    <name evidence="3" type="ORF">NRB56_67640</name>
</gene>
<proteinExistence type="predicted"/>
<dbReference type="SUPFAM" id="SSF50249">
    <property type="entry name" value="Nucleic acid-binding proteins"/>
    <property type="match status" value="1"/>
</dbReference>
<evidence type="ECO:0000259" key="2">
    <source>
        <dbReference type="Pfam" id="PF12172"/>
    </source>
</evidence>
<organism evidence="3 4">
    <name type="scientific">Nocardia aurantia</name>
    <dbReference type="NCBI Taxonomy" id="2585199"/>
    <lineage>
        <taxon>Bacteria</taxon>
        <taxon>Bacillati</taxon>
        <taxon>Actinomycetota</taxon>
        <taxon>Actinomycetes</taxon>
        <taxon>Mycobacteriales</taxon>
        <taxon>Nocardiaceae</taxon>
        <taxon>Nocardia</taxon>
    </lineage>
</organism>
<dbReference type="Pfam" id="PF12172">
    <property type="entry name" value="zf-ChsH2"/>
    <property type="match status" value="1"/>
</dbReference>
<dbReference type="PANTHER" id="PTHR34075">
    <property type="entry name" value="BLR3430 PROTEIN"/>
    <property type="match status" value="1"/>
</dbReference>
<dbReference type="InterPro" id="IPR002878">
    <property type="entry name" value="ChsH2_C"/>
</dbReference>
<feature type="domain" description="ChsH2 C-terminal OB-fold" evidence="1">
    <location>
        <begin position="70"/>
        <end position="133"/>
    </location>
</feature>
<dbReference type="InterPro" id="IPR052513">
    <property type="entry name" value="Thioester_dehydratase-like"/>
</dbReference>
<dbReference type="EMBL" id="WEGI01000017">
    <property type="protein sequence ID" value="MQY31156.1"/>
    <property type="molecule type" value="Genomic_DNA"/>
</dbReference>
<evidence type="ECO:0000313" key="3">
    <source>
        <dbReference type="EMBL" id="MQY31156.1"/>
    </source>
</evidence>
<dbReference type="InterPro" id="IPR012340">
    <property type="entry name" value="NA-bd_OB-fold"/>
</dbReference>
<dbReference type="Proteomes" id="UP000431401">
    <property type="component" value="Unassembled WGS sequence"/>
</dbReference>
<accession>A0A7K0DZB8</accession>
<name>A0A7K0DZB8_9NOCA</name>
<dbReference type="AlphaFoldDB" id="A0A7K0DZB8"/>
<evidence type="ECO:0000313" key="4">
    <source>
        <dbReference type="Proteomes" id="UP000431401"/>
    </source>
</evidence>
<sequence length="162" mass="18003">MNRPLPEAVRVMPTPLRMRYTFVAGAGRSGFLRGLAHRRLLARACPSCHQVYLPAPEFCARCLVELGATTELDGRGTVSTFCVVSFPFPGQEIEPPYVVAHIRPHGADTRLMHLIREVDIADVRIGMEVEPVWADGELEPSWTSIRHYRPVPQQDSAGDVDA</sequence>
<dbReference type="Pfam" id="PF01796">
    <property type="entry name" value="OB_ChsH2_C"/>
    <property type="match status" value="1"/>
</dbReference>
<feature type="domain" description="ChsH2 rubredoxin-like zinc ribbon" evidence="2">
    <location>
        <begin position="34"/>
        <end position="64"/>
    </location>
</feature>
<evidence type="ECO:0000259" key="1">
    <source>
        <dbReference type="Pfam" id="PF01796"/>
    </source>
</evidence>
<dbReference type="InterPro" id="IPR022002">
    <property type="entry name" value="ChsH2_Znr"/>
</dbReference>
<comment type="caution">
    <text evidence="3">The sequence shown here is derived from an EMBL/GenBank/DDBJ whole genome shotgun (WGS) entry which is preliminary data.</text>
</comment>
<dbReference type="Gene3D" id="6.10.30.10">
    <property type="match status" value="1"/>
</dbReference>
<evidence type="ECO:0008006" key="5">
    <source>
        <dbReference type="Google" id="ProtNLM"/>
    </source>
</evidence>
<keyword evidence="4" id="KW-1185">Reference proteome</keyword>